<organism evidence="3 4">
    <name type="scientific">Serendipita vermifera MAFF 305830</name>
    <dbReference type="NCBI Taxonomy" id="933852"/>
    <lineage>
        <taxon>Eukaryota</taxon>
        <taxon>Fungi</taxon>
        <taxon>Dikarya</taxon>
        <taxon>Basidiomycota</taxon>
        <taxon>Agaricomycotina</taxon>
        <taxon>Agaricomycetes</taxon>
        <taxon>Sebacinales</taxon>
        <taxon>Serendipitaceae</taxon>
        <taxon>Serendipita</taxon>
    </lineage>
</organism>
<feature type="transmembrane region" description="Helical" evidence="2">
    <location>
        <begin position="307"/>
        <end position="327"/>
    </location>
</feature>
<feature type="compositionally biased region" description="Low complexity" evidence="1">
    <location>
        <begin position="85"/>
        <end position="96"/>
    </location>
</feature>
<feature type="region of interest" description="Disordered" evidence="1">
    <location>
        <begin position="71"/>
        <end position="103"/>
    </location>
</feature>
<dbReference type="HOGENOM" id="CLU_937235_0_0_1"/>
<evidence type="ECO:0000313" key="3">
    <source>
        <dbReference type="EMBL" id="KIM33932.1"/>
    </source>
</evidence>
<protein>
    <submittedName>
        <fullName evidence="3">Uncharacterized protein</fullName>
    </submittedName>
</protein>
<keyword evidence="2" id="KW-0812">Transmembrane</keyword>
<dbReference type="Proteomes" id="UP000054097">
    <property type="component" value="Unassembled WGS sequence"/>
</dbReference>
<accession>A0A0C2XYJ8</accession>
<keyword evidence="2" id="KW-1133">Transmembrane helix</keyword>
<reference evidence="3 4" key="1">
    <citation type="submission" date="2014-04" db="EMBL/GenBank/DDBJ databases">
        <authorList>
            <consortium name="DOE Joint Genome Institute"/>
            <person name="Kuo A."/>
            <person name="Zuccaro A."/>
            <person name="Kohler A."/>
            <person name="Nagy L.G."/>
            <person name="Floudas D."/>
            <person name="Copeland A."/>
            <person name="Barry K.W."/>
            <person name="Cichocki N."/>
            <person name="Veneault-Fourrey C."/>
            <person name="LaButti K."/>
            <person name="Lindquist E.A."/>
            <person name="Lipzen A."/>
            <person name="Lundell T."/>
            <person name="Morin E."/>
            <person name="Murat C."/>
            <person name="Sun H."/>
            <person name="Tunlid A."/>
            <person name="Henrissat B."/>
            <person name="Grigoriev I.V."/>
            <person name="Hibbett D.S."/>
            <person name="Martin F."/>
            <person name="Nordberg H.P."/>
            <person name="Cantor M.N."/>
            <person name="Hua S.X."/>
        </authorList>
    </citation>
    <scope>NUCLEOTIDE SEQUENCE [LARGE SCALE GENOMIC DNA]</scope>
    <source>
        <strain evidence="3 4">MAFF 305830</strain>
    </source>
</reference>
<keyword evidence="4" id="KW-1185">Reference proteome</keyword>
<evidence type="ECO:0000256" key="2">
    <source>
        <dbReference type="SAM" id="Phobius"/>
    </source>
</evidence>
<dbReference type="EMBL" id="KN824277">
    <property type="protein sequence ID" value="KIM33932.1"/>
    <property type="molecule type" value="Genomic_DNA"/>
</dbReference>
<keyword evidence="2" id="KW-0472">Membrane</keyword>
<gene>
    <name evidence="3" type="ORF">M408DRAFT_325494</name>
</gene>
<dbReference type="OrthoDB" id="3358294at2759"/>
<dbReference type="AlphaFoldDB" id="A0A0C2XYJ8"/>
<name>A0A0C2XYJ8_SERVB</name>
<evidence type="ECO:0000313" key="4">
    <source>
        <dbReference type="Proteomes" id="UP000054097"/>
    </source>
</evidence>
<evidence type="ECO:0000256" key="1">
    <source>
        <dbReference type="SAM" id="MobiDB-lite"/>
    </source>
</evidence>
<reference evidence="4" key="2">
    <citation type="submission" date="2015-01" db="EMBL/GenBank/DDBJ databases">
        <title>Evolutionary Origins and Diversification of the Mycorrhizal Mutualists.</title>
        <authorList>
            <consortium name="DOE Joint Genome Institute"/>
            <consortium name="Mycorrhizal Genomics Consortium"/>
            <person name="Kohler A."/>
            <person name="Kuo A."/>
            <person name="Nagy L.G."/>
            <person name="Floudas D."/>
            <person name="Copeland A."/>
            <person name="Barry K.W."/>
            <person name="Cichocki N."/>
            <person name="Veneault-Fourrey C."/>
            <person name="LaButti K."/>
            <person name="Lindquist E.A."/>
            <person name="Lipzen A."/>
            <person name="Lundell T."/>
            <person name="Morin E."/>
            <person name="Murat C."/>
            <person name="Riley R."/>
            <person name="Ohm R."/>
            <person name="Sun H."/>
            <person name="Tunlid A."/>
            <person name="Henrissat B."/>
            <person name="Grigoriev I.V."/>
            <person name="Hibbett D.S."/>
            <person name="Martin F."/>
        </authorList>
    </citation>
    <scope>NUCLEOTIDE SEQUENCE [LARGE SCALE GENOMIC DNA]</scope>
    <source>
        <strain evidence="4">MAFF 305830</strain>
    </source>
</reference>
<proteinExistence type="predicted"/>
<feature type="region of interest" description="Disordered" evidence="1">
    <location>
        <begin position="198"/>
        <end position="228"/>
    </location>
</feature>
<sequence length="329" mass="36278">MSSFAGQPSSNTKVPTYSEASHTRMHSVSTVPTQEQPTRPPGLLPLPGERLWKPHEDKYWHSIREMWGSDVDLTDPEHEEDARRSSSPCESEPSPSDSKDEMRNEDLCTANGTVFRIILPGQAQNTTVERDINLVTAGGRTSSEGTTGAPRTSINHTPLSNAIALHLPPPAVQKPTKGRRAFQGHAINVSVTTTTRTYGDFSTMNPPPYTPRPTGRERSFGRSGNMSAEKEKKTKWPVAKWLFILGFVFPLLWLFGSFLLLSGLRKLSADAERESQNDAKTDTLPYDTTESVTHLIAQEVVWSKRCAWAFTALAALCFAVLGILKGLGM</sequence>
<feature type="region of interest" description="Disordered" evidence="1">
    <location>
        <begin position="1"/>
        <end position="50"/>
    </location>
</feature>
<feature type="transmembrane region" description="Helical" evidence="2">
    <location>
        <begin position="241"/>
        <end position="261"/>
    </location>
</feature>
<feature type="compositionally biased region" description="Polar residues" evidence="1">
    <location>
        <begin position="1"/>
        <end position="37"/>
    </location>
</feature>